<name>A0ABX0TKW3_9MICC</name>
<gene>
    <name evidence="2" type="ORF">FHR86_001643</name>
</gene>
<feature type="transmembrane region" description="Helical" evidence="1">
    <location>
        <begin position="54"/>
        <end position="79"/>
    </location>
</feature>
<keyword evidence="1" id="KW-0812">Transmembrane</keyword>
<accession>A0ABX0TKW3</accession>
<keyword evidence="1" id="KW-0472">Membrane</keyword>
<evidence type="ECO:0000313" key="2">
    <source>
        <dbReference type="EMBL" id="NIJ01322.1"/>
    </source>
</evidence>
<protein>
    <submittedName>
        <fullName evidence="2">Uncharacterized protein</fullName>
    </submittedName>
</protein>
<sequence length="100" mass="10986">MSSSTTWTFWPYDYRDCVVLGWKGLLVGVLVADVAFFLFWMIPSLGTNPRHASYILSITLASMIIGLIPIAAVGLAVAWPLGLARTNNQRLLPPTSHTQP</sequence>
<dbReference type="Proteomes" id="UP000802392">
    <property type="component" value="Unassembled WGS sequence"/>
</dbReference>
<keyword evidence="3" id="KW-1185">Reference proteome</keyword>
<organism evidence="2 3">
    <name type="scientific">Paenarthrobacter ilicis</name>
    <dbReference type="NCBI Taxonomy" id="43665"/>
    <lineage>
        <taxon>Bacteria</taxon>
        <taxon>Bacillati</taxon>
        <taxon>Actinomycetota</taxon>
        <taxon>Actinomycetes</taxon>
        <taxon>Micrococcales</taxon>
        <taxon>Micrococcaceae</taxon>
        <taxon>Paenarthrobacter</taxon>
    </lineage>
</organism>
<evidence type="ECO:0000313" key="3">
    <source>
        <dbReference type="Proteomes" id="UP000802392"/>
    </source>
</evidence>
<evidence type="ECO:0000256" key="1">
    <source>
        <dbReference type="SAM" id="Phobius"/>
    </source>
</evidence>
<keyword evidence="1" id="KW-1133">Transmembrane helix</keyword>
<reference evidence="2 3" key="1">
    <citation type="submission" date="2020-03" db="EMBL/GenBank/DDBJ databases">
        <title>Genomic Encyclopedia of Type Strains, Phase III (KMG-III): the genomes of soil and plant-associated and newly described type strains.</title>
        <authorList>
            <person name="Whitman W."/>
        </authorList>
    </citation>
    <scope>NUCLEOTIDE SEQUENCE [LARGE SCALE GENOMIC DNA]</scope>
    <source>
        <strain evidence="2 3">CECT 4207</strain>
    </source>
</reference>
<proteinExistence type="predicted"/>
<feature type="transmembrane region" description="Helical" evidence="1">
    <location>
        <begin position="20"/>
        <end position="42"/>
    </location>
</feature>
<comment type="caution">
    <text evidence="2">The sequence shown here is derived from an EMBL/GenBank/DDBJ whole genome shotgun (WGS) entry which is preliminary data.</text>
</comment>
<dbReference type="EMBL" id="JAAOZD010000003">
    <property type="protein sequence ID" value="NIJ01322.1"/>
    <property type="molecule type" value="Genomic_DNA"/>
</dbReference>